<dbReference type="GO" id="GO:0051118">
    <property type="term" value="F:glucan endo-1,3-alpha-glucosidase activity"/>
    <property type="evidence" value="ECO:0007669"/>
    <property type="project" value="InterPro"/>
</dbReference>
<reference evidence="9" key="1">
    <citation type="submission" date="2020-03" db="EMBL/GenBank/DDBJ databases">
        <title>Draft Genome Sequence of Cylindrodendrum hubeiense.</title>
        <authorList>
            <person name="Buettner E."/>
            <person name="Kellner H."/>
        </authorList>
    </citation>
    <scope>NUCLEOTIDE SEQUENCE</scope>
    <source>
        <strain evidence="9">IHI 201604</strain>
    </source>
</reference>
<dbReference type="Gene3D" id="3.40.50.200">
    <property type="entry name" value="Peptidase S8/S53 domain"/>
    <property type="match status" value="1"/>
</dbReference>
<evidence type="ECO:0000256" key="4">
    <source>
        <dbReference type="ARBA" id="ARBA00022825"/>
    </source>
</evidence>
<dbReference type="PANTHER" id="PTHR43806:SF11">
    <property type="entry name" value="CEREVISIN-RELATED"/>
    <property type="match status" value="1"/>
</dbReference>
<dbReference type="GO" id="GO:0006508">
    <property type="term" value="P:proteolysis"/>
    <property type="evidence" value="ECO:0007669"/>
    <property type="project" value="UniProtKB-KW"/>
</dbReference>
<evidence type="ECO:0000256" key="3">
    <source>
        <dbReference type="ARBA" id="ARBA00022801"/>
    </source>
</evidence>
<name>A0A9P5HJS8_9HYPO</name>
<organism evidence="9 10">
    <name type="scientific">Cylindrodendrum hubeiense</name>
    <dbReference type="NCBI Taxonomy" id="595255"/>
    <lineage>
        <taxon>Eukaryota</taxon>
        <taxon>Fungi</taxon>
        <taxon>Dikarya</taxon>
        <taxon>Ascomycota</taxon>
        <taxon>Pezizomycotina</taxon>
        <taxon>Sordariomycetes</taxon>
        <taxon>Hypocreomycetidae</taxon>
        <taxon>Hypocreales</taxon>
        <taxon>Nectriaceae</taxon>
        <taxon>Cylindrodendrum</taxon>
    </lineage>
</organism>
<feature type="active site" description="Charge relay system" evidence="5">
    <location>
        <position position="1427"/>
    </location>
</feature>
<dbReference type="Pfam" id="PF03659">
    <property type="entry name" value="Glyco_hydro_71"/>
    <property type="match status" value="1"/>
</dbReference>
<keyword evidence="7" id="KW-0732">Signal</keyword>
<gene>
    <name evidence="9" type="ORF">G7Z17_g1978</name>
</gene>
<comment type="similarity">
    <text evidence="1 5">Belongs to the peptidase S8 family.</text>
</comment>
<dbReference type="Gene3D" id="3.20.20.80">
    <property type="entry name" value="Glycosidases"/>
    <property type="match status" value="1"/>
</dbReference>
<evidence type="ECO:0000256" key="5">
    <source>
        <dbReference type="PROSITE-ProRule" id="PRU01240"/>
    </source>
</evidence>
<dbReference type="PANTHER" id="PTHR43806">
    <property type="entry name" value="PEPTIDASE S8"/>
    <property type="match status" value="1"/>
</dbReference>
<dbReference type="InterPro" id="IPR036852">
    <property type="entry name" value="Peptidase_S8/S53_dom_sf"/>
</dbReference>
<feature type="region of interest" description="Disordered" evidence="6">
    <location>
        <begin position="810"/>
        <end position="838"/>
    </location>
</feature>
<dbReference type="InterPro" id="IPR000209">
    <property type="entry name" value="Peptidase_S8/S53_dom"/>
</dbReference>
<protein>
    <recommendedName>
        <fullName evidence="8">Peptidase S8/S53 domain-containing protein</fullName>
    </recommendedName>
</protein>
<evidence type="ECO:0000259" key="8">
    <source>
        <dbReference type="Pfam" id="PF00082"/>
    </source>
</evidence>
<dbReference type="Pfam" id="PF00082">
    <property type="entry name" value="Peptidase_S8"/>
    <property type="match status" value="1"/>
</dbReference>
<dbReference type="Proteomes" id="UP000722485">
    <property type="component" value="Unassembled WGS sequence"/>
</dbReference>
<evidence type="ECO:0000256" key="1">
    <source>
        <dbReference type="ARBA" id="ARBA00011073"/>
    </source>
</evidence>
<dbReference type="InterPro" id="IPR005197">
    <property type="entry name" value="Glyco_hydro_71"/>
</dbReference>
<dbReference type="InterPro" id="IPR023828">
    <property type="entry name" value="Peptidase_S8_Ser-AS"/>
</dbReference>
<dbReference type="PROSITE" id="PS00138">
    <property type="entry name" value="SUBTILASE_SER"/>
    <property type="match status" value="1"/>
</dbReference>
<feature type="chain" id="PRO_5040367482" description="Peptidase S8/S53 domain-containing protein" evidence="7">
    <location>
        <begin position="19"/>
        <end position="1672"/>
    </location>
</feature>
<keyword evidence="2 5" id="KW-0645">Protease</keyword>
<keyword evidence="10" id="KW-1185">Reference proteome</keyword>
<feature type="compositionally biased region" description="Acidic residues" evidence="6">
    <location>
        <begin position="823"/>
        <end position="838"/>
    </location>
</feature>
<keyword evidence="4 5" id="KW-0720">Serine protease</keyword>
<dbReference type="InterPro" id="IPR050131">
    <property type="entry name" value="Peptidase_S8_subtilisin-like"/>
</dbReference>
<evidence type="ECO:0000313" key="10">
    <source>
        <dbReference type="Proteomes" id="UP000722485"/>
    </source>
</evidence>
<feature type="domain" description="Peptidase S8/S53" evidence="8">
    <location>
        <begin position="1242"/>
        <end position="1446"/>
    </location>
</feature>
<dbReference type="SUPFAM" id="SSF52743">
    <property type="entry name" value="Subtilisin-like"/>
    <property type="match status" value="1"/>
</dbReference>
<comment type="caution">
    <text evidence="9">The sequence shown here is derived from an EMBL/GenBank/DDBJ whole genome shotgun (WGS) entry which is preliminary data.</text>
</comment>
<evidence type="ECO:0000256" key="7">
    <source>
        <dbReference type="SAM" id="SignalP"/>
    </source>
</evidence>
<accession>A0A9P5HJS8</accession>
<evidence type="ECO:0000256" key="6">
    <source>
        <dbReference type="SAM" id="MobiDB-lite"/>
    </source>
</evidence>
<keyword evidence="3 5" id="KW-0378">Hydrolase</keyword>
<feature type="active site" description="Charge relay system" evidence="5">
    <location>
        <position position="1248"/>
    </location>
</feature>
<feature type="signal peptide" evidence="7">
    <location>
        <begin position="1"/>
        <end position="18"/>
    </location>
</feature>
<feature type="active site" description="Charge relay system" evidence="5">
    <location>
        <position position="1214"/>
    </location>
</feature>
<proteinExistence type="inferred from homology"/>
<sequence length="1672" mass="180183">MWAISLLVVLLGCVRVQATKAVFAHFMVENAKTWDSAKWEKDIDLARDAHIDGFALNIRSDDASAYNALNTAFQVADTKGDFHMILSFDYAGGGPWSANIVQQYILQFSAYDSYFIDDGQPVVSTFEGPANSGDWELIKSKTNALFIPDWSSLGAKQALDKSEGVVDGLFSWSAWPWGDMDMNTYVDASYLEFMNTSGEAWGKNLKYMMPASPWFYTNLPGYDKNWMWRGDSMWFDRWQQIIFLNPDYVQIISWNDFGESHHIGPLYVDGDDYQAFTVGEAPFNYAQDMPHDGWRQFLPFVIDLYKNRKATITQEGLSGWYRPTPKQSGCDDGWTTGNTVSQLQKEFYPYEIVEDKIFYTALLTSHQDVKVTVGGVDLGASWTREPEYGSGLYHGSASYGGNRGAVVITVGGMTLNGRVITNDCNAVDGQNGKQNWNAWVGSTNGGSANKAVDISKWVCIEGSAPGAPEFNDLCEFNCKYGYCPPGACYCSNMGAKKEEPDSDTPGFGTVGYPAEGASASYQGLCTFACNLGYCPSAYCDTKEHPLVVPNVSPFTPDACTSGEGGPGLEGLCSYACNFGFCPVRTCTCLTSGALHDPPAQGERGGSAKEGLDPLVYEAICDFSCSRDYCPPDSCVQDGGDGHESGNPVYLGTEIYGGATAHCEPPCIFVLPPSSMPSSTTITPPAYTTSIQIGSSTSTVTLTPKPITVGSASFSNVPVSTSVTDGAAFVACTSLAIDPVDVTITYTTNGKTSITTRELTLPPWPQMTQGPPDKWTDTCDVWGAGATGGNGGTPPKTTFTAKVDITSTVSTPVPTWTQFPPGTIEDDNEDDDDDDDDDDEEVFVVTCDGLWFFSFCIDFPEFKVSTWKIRLPTGIIGPGPPPPSIVLRDGWTVKFKGELPPWPKVTLPPGPNPVLNKPDKPSDCTPVSQEVHFETVSLGLSVSDGKTVTTTSSTITRTAYVYGCEVPEYTETISSCEIKRSEPSPALPNAVLPEVTAVPTSNPKTEVEESEHELEARQASSGSSIFDQDNPIQWENDLSCPGGESDYILYPKVFKYAELANLRARLDKWKGTNNFDYIEARSSAFDVTAFFVVKQMPRSMESKLKGMTTVRYMYDYQNFLRTKKTFVTFGNIGRKEAIESDLPIDLEELRNGTYANLGKRDSKQAAWHLSQLSAPEGTDWLNDNNYVATSNSQEVYNFYYDKSAGDGQVIYIVEDAFPATNGHPEFANLKGESLEVQSYGPVSTWDPWHGAAVIAAAAGQNLGVAPKATVVSVSMGGVFQGDQANERTIHALLLIADHIKANNLQGKAVINMSWGVRVEAMHSIKPYGELFYQVLGSLQNDYGAVLVTASGNSGHLANERAEKWYPQKFSHDGSLPNMLVIGSVDKNAKRAGTSNYFTNNSPGLAYAWGHNVLTPAASGGYTEASGTSFASPMVAGLVAYFRGLNQQSATTLADAAKTVELVRKMVRSLKIDSFNIISADAAPDSLVWNGQVKDDNCLLNKVQGCPSWLSPGGGSNSGDSFTYSSGSPSPTCTAGCGVLCTGYYCDAKPTGDSPDFADPANPTVAVSPKTSTVAPTPVTVVPKPTTTSPKAIASTTSPKAVAVPTTTQVVAADPNAGIPKVECAKPADCDGVWQRTCTGTDYTICLASSGTKGSDGVVTIGQSYCACRSDLTS</sequence>
<evidence type="ECO:0000256" key="2">
    <source>
        <dbReference type="ARBA" id="ARBA00022670"/>
    </source>
</evidence>
<dbReference type="GO" id="GO:0004252">
    <property type="term" value="F:serine-type endopeptidase activity"/>
    <property type="evidence" value="ECO:0007669"/>
    <property type="project" value="UniProtKB-UniRule"/>
</dbReference>
<dbReference type="OrthoDB" id="1046782at2759"/>
<dbReference type="EMBL" id="JAANBB010000018">
    <property type="protein sequence ID" value="KAF7555708.1"/>
    <property type="molecule type" value="Genomic_DNA"/>
</dbReference>
<dbReference type="CDD" id="cd11577">
    <property type="entry name" value="GH71"/>
    <property type="match status" value="1"/>
</dbReference>
<dbReference type="PROSITE" id="PS51892">
    <property type="entry name" value="SUBTILASE"/>
    <property type="match status" value="1"/>
</dbReference>
<evidence type="ECO:0000313" key="9">
    <source>
        <dbReference type="EMBL" id="KAF7555708.1"/>
    </source>
</evidence>